<dbReference type="Gene3D" id="3.40.50.10190">
    <property type="entry name" value="BRCT domain"/>
    <property type="match status" value="3"/>
</dbReference>
<evidence type="ECO:0000313" key="6">
    <source>
        <dbReference type="Proteomes" id="UP000594454"/>
    </source>
</evidence>
<feature type="domain" description="DH" evidence="3">
    <location>
        <begin position="755"/>
        <end position="944"/>
    </location>
</feature>
<feature type="domain" description="BRCT" evidence="4">
    <location>
        <begin position="104"/>
        <end position="180"/>
    </location>
</feature>
<evidence type="ECO:0000256" key="1">
    <source>
        <dbReference type="SAM" id="Coils"/>
    </source>
</evidence>
<feature type="region of interest" description="Disordered" evidence="2">
    <location>
        <begin position="247"/>
        <end position="305"/>
    </location>
</feature>
<dbReference type="InterPro" id="IPR049395">
    <property type="entry name" value="ECT2_PH"/>
</dbReference>
<dbReference type="InParanoid" id="A0A7R8UJS7"/>
<dbReference type="InterPro" id="IPR036420">
    <property type="entry name" value="BRCT_dom_sf"/>
</dbReference>
<dbReference type="Gene3D" id="2.30.29.30">
    <property type="entry name" value="Pleckstrin-homology domain (PH domain)/Phosphotyrosine-binding domain (PTB)"/>
    <property type="match status" value="1"/>
</dbReference>
<dbReference type="GO" id="GO:0007399">
    <property type="term" value="P:nervous system development"/>
    <property type="evidence" value="ECO:0007669"/>
    <property type="project" value="TreeGrafter"/>
</dbReference>
<name>A0A7R8UJS7_HERIL</name>
<feature type="coiled-coil region" evidence="1">
    <location>
        <begin position="351"/>
        <end position="378"/>
    </location>
</feature>
<feature type="compositionally biased region" description="Polar residues" evidence="2">
    <location>
        <begin position="288"/>
        <end position="303"/>
    </location>
</feature>
<dbReference type="PANTHER" id="PTHR16777">
    <property type="entry name" value="PROTEIN ECT2"/>
    <property type="match status" value="1"/>
</dbReference>
<dbReference type="InterPro" id="IPR026817">
    <property type="entry name" value="Ect2"/>
</dbReference>
<organism evidence="5 6">
    <name type="scientific">Hermetia illucens</name>
    <name type="common">Black soldier fly</name>
    <dbReference type="NCBI Taxonomy" id="343691"/>
    <lineage>
        <taxon>Eukaryota</taxon>
        <taxon>Metazoa</taxon>
        <taxon>Ecdysozoa</taxon>
        <taxon>Arthropoda</taxon>
        <taxon>Hexapoda</taxon>
        <taxon>Insecta</taxon>
        <taxon>Pterygota</taxon>
        <taxon>Neoptera</taxon>
        <taxon>Endopterygota</taxon>
        <taxon>Diptera</taxon>
        <taxon>Brachycera</taxon>
        <taxon>Stratiomyomorpha</taxon>
        <taxon>Stratiomyidae</taxon>
        <taxon>Hermetiinae</taxon>
        <taxon>Hermetia</taxon>
    </lineage>
</organism>
<dbReference type="GO" id="GO:0000281">
    <property type="term" value="P:mitotic cytokinesis"/>
    <property type="evidence" value="ECO:0007669"/>
    <property type="project" value="TreeGrafter"/>
</dbReference>
<dbReference type="CDD" id="cd00160">
    <property type="entry name" value="RhoGEF"/>
    <property type="match status" value="1"/>
</dbReference>
<dbReference type="Pfam" id="PF00621">
    <property type="entry name" value="RhoGEF"/>
    <property type="match status" value="1"/>
</dbReference>
<dbReference type="PROSITE" id="PS50172">
    <property type="entry name" value="BRCT"/>
    <property type="match status" value="1"/>
</dbReference>
<dbReference type="InterPro" id="IPR000219">
    <property type="entry name" value="DH_dom"/>
</dbReference>
<dbReference type="SUPFAM" id="SSF48065">
    <property type="entry name" value="DBL homology domain (DH-domain)"/>
    <property type="match status" value="1"/>
</dbReference>
<keyword evidence="6" id="KW-1185">Reference proteome</keyword>
<feature type="compositionally biased region" description="Polar residues" evidence="2">
    <location>
        <begin position="252"/>
        <end position="264"/>
    </location>
</feature>
<reference evidence="5 6" key="1">
    <citation type="submission" date="2020-11" db="EMBL/GenBank/DDBJ databases">
        <authorList>
            <person name="Wallbank WR R."/>
            <person name="Pardo Diaz C."/>
            <person name="Kozak K."/>
            <person name="Martin S."/>
            <person name="Jiggins C."/>
            <person name="Moest M."/>
            <person name="Warren A I."/>
            <person name="Generalovic N T."/>
            <person name="Byers J.R.P. K."/>
            <person name="Montejo-Kovacevich G."/>
            <person name="Yen C E."/>
        </authorList>
    </citation>
    <scope>NUCLEOTIDE SEQUENCE [LARGE SCALE GENOMIC DNA]</scope>
</reference>
<dbReference type="CDD" id="cd01229">
    <property type="entry name" value="PH_Ect2"/>
    <property type="match status" value="1"/>
</dbReference>
<dbReference type="GO" id="GO:2000431">
    <property type="term" value="P:regulation of cytokinesis, actomyosin contractile ring assembly"/>
    <property type="evidence" value="ECO:0007669"/>
    <property type="project" value="InterPro"/>
</dbReference>
<dbReference type="GO" id="GO:0005085">
    <property type="term" value="F:guanyl-nucleotide exchange factor activity"/>
    <property type="evidence" value="ECO:0007669"/>
    <property type="project" value="InterPro"/>
</dbReference>
<feature type="compositionally biased region" description="Basic and acidic residues" evidence="2">
    <location>
        <begin position="278"/>
        <end position="287"/>
    </location>
</feature>
<evidence type="ECO:0008006" key="7">
    <source>
        <dbReference type="Google" id="ProtNLM"/>
    </source>
</evidence>
<dbReference type="SMART" id="SM00325">
    <property type="entry name" value="RhoGEF"/>
    <property type="match status" value="1"/>
</dbReference>
<dbReference type="Pfam" id="PF12738">
    <property type="entry name" value="PTCB-BRCT"/>
    <property type="match status" value="1"/>
</dbReference>
<evidence type="ECO:0000256" key="2">
    <source>
        <dbReference type="SAM" id="MobiDB-lite"/>
    </source>
</evidence>
<gene>
    <name evidence="5" type="ORF">HERILL_LOCUS4922</name>
</gene>
<dbReference type="Gene3D" id="1.20.900.10">
    <property type="entry name" value="Dbl homology (DH) domain"/>
    <property type="match status" value="1"/>
</dbReference>
<evidence type="ECO:0000313" key="5">
    <source>
        <dbReference type="EMBL" id="CAD7081834.1"/>
    </source>
</evidence>
<feature type="region of interest" description="Disordered" evidence="2">
    <location>
        <begin position="686"/>
        <end position="709"/>
    </location>
</feature>
<protein>
    <recommendedName>
        <fullName evidence="7">Pebble</fullName>
    </recommendedName>
</protein>
<dbReference type="Pfam" id="PF21242">
    <property type="entry name" value="ECT2_PH"/>
    <property type="match status" value="1"/>
</dbReference>
<accession>A0A7R8UJS7</accession>
<evidence type="ECO:0000259" key="4">
    <source>
        <dbReference type="PROSITE" id="PS50172"/>
    </source>
</evidence>
<dbReference type="FunCoup" id="A0A7R8UJS7">
    <property type="interactions" value="268"/>
</dbReference>
<dbReference type="AlphaFoldDB" id="A0A7R8UJS7"/>
<dbReference type="SUPFAM" id="SSF52113">
    <property type="entry name" value="BRCT domain"/>
    <property type="match status" value="2"/>
</dbReference>
<dbReference type="Proteomes" id="UP000594454">
    <property type="component" value="Chromosome 2"/>
</dbReference>
<dbReference type="EMBL" id="LR899010">
    <property type="protein sequence ID" value="CAD7081834.1"/>
    <property type="molecule type" value="Genomic_DNA"/>
</dbReference>
<proteinExistence type="predicted"/>
<dbReference type="GO" id="GO:0005096">
    <property type="term" value="F:GTPase activator activity"/>
    <property type="evidence" value="ECO:0007669"/>
    <property type="project" value="InterPro"/>
</dbReference>
<dbReference type="GO" id="GO:0005634">
    <property type="term" value="C:nucleus"/>
    <property type="evidence" value="ECO:0007669"/>
    <property type="project" value="InterPro"/>
</dbReference>
<dbReference type="InterPro" id="IPR001357">
    <property type="entry name" value="BRCT_dom"/>
</dbReference>
<dbReference type="Pfam" id="PF21243">
    <property type="entry name" value="ECT2_BRCT0"/>
    <property type="match status" value="1"/>
</dbReference>
<sequence>MSVSPSPSPKDLRICLVGDVANDTATVEAAKTFGVPVVSSESGLDIVSDVGWTTYFIMNDFESPAFETIHKSEHRVMGPPALLHAAEAGDGLKHNSRPVYNYSMRGVITCFTGIRKKDELTRLVNLIHSMGGSIRKDMNSKVTHLICNTSGGEKYQYAMTFRLAVVRSAWVYQAWENRDVPNFIAINEEFTKEHRLKAFEGQRICFFGFALDEHQHMVDVLKNNGGIPTELDDPECSHVIIANTGGHFPENIPSSRNASPTVSADQGEVETMQTTETLKSHSEKEDSSPINEILSTTPKSSRMSGDELMDGVVLTRNEENGFLNPNDLSPILSQKLECLNNQTTEIISPINEEDEEDVNVEMSELKELKRKRDSFEDVSLMSTDSIALGSVSSAKKPKLIRTGSITRSLKRSMSFVGIRTPIASMLRPRRNSVDPNASINSMASIDSTLNESTKKPVREKLREMRDRITRSSKREINITPKTVKLASSNLKCLSKICKLKNSERCETPEKQFFDETTDLTDFKTPLLPKSTNPTSFIAHRHSVCGVGSVSAMTDDLKISVEMPPVRKSLAADSSTGNNTLDPCIGSAAVLHRNDPSCNATAMNECDISVYHINERNPVVDEHFTQAKPEPKNNKTHIVKSDWFWYTIQNGYADEADYLFGDYLDSIANTPGTDRRDSLPISFNKRKRKRFSQRIQAEGTPLGSGKRRSSVSDAGLLSVSGSFLDCTASPDKHEPAVKVIPENEVIVEAAPKNKSMRYNHFSDFYHTESNYVGILDTIVNLFKIPLEEKAETNDALLNKSEVKAIFSNFLPIHEVHRHMLERLKELQIKWSEECLIGQIILDHRDDLMKAYPPYVNFFEQMKETLIQCDTQNPRFHAFLKINQAKPECGRQSLQDLMIRPVQRLPSISLLLNDILKHTSKNNPDCKKLEDALKSIKDVMAHINEDKRKTECQLAMFDIFNDIDGCPAHLVSSHRQFVSKCEVTEVTDALSGRGNSLMLYLFTDTIEVCKKRSKGFNSGKSPSATKPFKHIKLMPLNTIKLVIDITDSPRAFAVTCRHNLDNKEKLYAFIICDEEVDKIIYLRSLCKQMAENACRTDTEKSLLQLSSSEVGVDTSDVNIGTLSKAFKFATQTRLKVTRAFSFNKTPSKLKRAVSTMMTSPFGSTNSLTPASQLAQMKLASCTNINEVGEDDNNSDDSPSQSEVLIAPMSVQPTRKAKNPTISMTALRRI</sequence>
<keyword evidence="1" id="KW-0175">Coiled coil</keyword>
<dbReference type="PROSITE" id="PS50010">
    <property type="entry name" value="DH_2"/>
    <property type="match status" value="1"/>
</dbReference>
<dbReference type="InterPro" id="IPR035899">
    <property type="entry name" value="DBL_dom_sf"/>
</dbReference>
<dbReference type="PANTHER" id="PTHR16777:SF2">
    <property type="entry name" value="PROTEIN ECT2"/>
    <property type="match status" value="1"/>
</dbReference>
<dbReference type="InterPro" id="IPR011993">
    <property type="entry name" value="PH-like_dom_sf"/>
</dbReference>
<evidence type="ECO:0000259" key="3">
    <source>
        <dbReference type="PROSITE" id="PS50010"/>
    </source>
</evidence>
<dbReference type="InterPro" id="IPR049396">
    <property type="entry name" value="ECT2_BRCT0"/>
</dbReference>
<dbReference type="SMART" id="SM00292">
    <property type="entry name" value="BRCT"/>
    <property type="match status" value="2"/>
</dbReference>
<dbReference type="GO" id="GO:0005938">
    <property type="term" value="C:cell cortex"/>
    <property type="evidence" value="ECO:0007669"/>
    <property type="project" value="TreeGrafter"/>
</dbReference>
<dbReference type="OrthoDB" id="9997817at2759"/>